<dbReference type="Pfam" id="PF14550">
    <property type="entry name" value="Peptidase_S78_2"/>
    <property type="match status" value="1"/>
</dbReference>
<organism evidence="4 5">
    <name type="scientific">Bacillus altitudinis</name>
    <dbReference type="NCBI Taxonomy" id="293387"/>
    <lineage>
        <taxon>Bacteria</taxon>
        <taxon>Bacillati</taxon>
        <taxon>Bacillota</taxon>
        <taxon>Bacilli</taxon>
        <taxon>Bacillales</taxon>
        <taxon>Bacillaceae</taxon>
        <taxon>Bacillus</taxon>
    </lineage>
</organism>
<dbReference type="EMBL" id="CABWLH010000009">
    <property type="protein sequence ID" value="VXB80531.1"/>
    <property type="molecule type" value="Genomic_DNA"/>
</dbReference>
<evidence type="ECO:0000256" key="1">
    <source>
        <dbReference type="SAM" id="Coils"/>
    </source>
</evidence>
<dbReference type="AlphaFoldDB" id="A0A653TXL6"/>
<name>A0A653TXL6_BACAB</name>
<protein>
    <submittedName>
        <fullName evidence="4">Putative nucleic acid-binding protein skin element</fullName>
    </submittedName>
</protein>
<gene>
    <name evidence="4" type="primary">yqbD</name>
    <name evidence="4" type="ORF">BACI348_41599</name>
</gene>
<reference evidence="4 5" key="1">
    <citation type="submission" date="2019-10" db="EMBL/GenBank/DDBJ databases">
        <authorList>
            <person name="Karimi E."/>
        </authorList>
    </citation>
    <scope>NUCLEOTIDE SEQUENCE [LARGE SCALE GENOMIC DNA]</scope>
    <source>
        <strain evidence="4">Bacillus sp. 348</strain>
    </source>
</reference>
<dbReference type="InterPro" id="IPR027924">
    <property type="entry name" value="XkdF"/>
</dbReference>
<dbReference type="Proteomes" id="UP000433089">
    <property type="component" value="Unassembled WGS sequence"/>
</dbReference>
<keyword evidence="1" id="KW-0175">Coiled coil</keyword>
<proteinExistence type="predicted"/>
<sequence>MPRELINAKITHVSYVDKAANQKQFFFVKSEKENDFQKEIKVIAKADDAQRLVYGIVYEPNVADAHGDYMTPEEIEKAAHGFLKDAREIDKQHDFQGGVGEVVESYIAPSDFEMGDEVIKKGSWVLVTKASDEIWEQIQKGEITGYSMAGTADIGKQEDRKPASDEKGLFSLLKNFFLSKGEVKNRYDKGRMRREFWAAQDALNSVLFKWDSYDDEDLETDPEKVRAALQDFVEITQEILLTDDLAGIQTDPPEEVAKAGKKFSAANLTELKNARAAIDNLLSQAEEKKEEEDVNKEDLQKMLDDTIAPVVKRLDDLEKGEGEQQPDPQEKQIDEEVAKEMAAAVEKALAPVVERVEALEKARPQGNGVEDAQQQDLQKSETVWNGLL</sequence>
<feature type="compositionally biased region" description="Polar residues" evidence="2">
    <location>
        <begin position="372"/>
        <end position="388"/>
    </location>
</feature>
<evidence type="ECO:0000313" key="5">
    <source>
        <dbReference type="Proteomes" id="UP000433089"/>
    </source>
</evidence>
<accession>A0A653TXL6</accession>
<evidence type="ECO:0000313" key="4">
    <source>
        <dbReference type="EMBL" id="VXB80531.1"/>
    </source>
</evidence>
<feature type="region of interest" description="Disordered" evidence="2">
    <location>
        <begin position="361"/>
        <end position="388"/>
    </location>
</feature>
<evidence type="ECO:0000256" key="2">
    <source>
        <dbReference type="SAM" id="MobiDB-lite"/>
    </source>
</evidence>
<feature type="coiled-coil region" evidence="1">
    <location>
        <begin position="268"/>
        <end position="302"/>
    </location>
</feature>
<dbReference type="RefSeq" id="WP_159159807.1">
    <property type="nucleotide sequence ID" value="NZ_JAMYEG010000014.1"/>
</dbReference>
<feature type="region of interest" description="Disordered" evidence="2">
    <location>
        <begin position="316"/>
        <end position="337"/>
    </location>
</feature>
<evidence type="ECO:0000259" key="3">
    <source>
        <dbReference type="Pfam" id="PF14550"/>
    </source>
</evidence>
<feature type="domain" description="Phage-like element PBSX protein XkdF" evidence="3">
    <location>
        <begin position="39"/>
        <end position="153"/>
    </location>
</feature>